<organism evidence="1 2">
    <name type="scientific">Cryomyces antarcticus</name>
    <dbReference type="NCBI Taxonomy" id="329879"/>
    <lineage>
        <taxon>Eukaryota</taxon>
        <taxon>Fungi</taxon>
        <taxon>Dikarya</taxon>
        <taxon>Ascomycota</taxon>
        <taxon>Pezizomycotina</taxon>
        <taxon>Dothideomycetes</taxon>
        <taxon>Dothideomycetes incertae sedis</taxon>
        <taxon>Cryomyces</taxon>
    </lineage>
</organism>
<evidence type="ECO:0000313" key="2">
    <source>
        <dbReference type="Proteomes" id="UP001357485"/>
    </source>
</evidence>
<sequence>MKFLYKYPQKRFPYEDIIKTNAKRTREEREYNLIDTGIFDDDRYWDIFIETAKEGDDEEELLFR</sequence>
<accession>A0ABR0M0K0</accession>
<protein>
    <submittedName>
        <fullName evidence="1">Uncharacterized protein</fullName>
    </submittedName>
</protein>
<gene>
    <name evidence="1" type="ORF">LTR16_012838</name>
</gene>
<name>A0ABR0M0K0_9PEZI</name>
<dbReference type="EMBL" id="JAVRRA010006110">
    <property type="protein sequence ID" value="KAK5264507.1"/>
    <property type="molecule type" value="Genomic_DNA"/>
</dbReference>
<keyword evidence="2" id="KW-1185">Reference proteome</keyword>
<evidence type="ECO:0000313" key="1">
    <source>
        <dbReference type="EMBL" id="KAK5264507.1"/>
    </source>
</evidence>
<dbReference type="Proteomes" id="UP001357485">
    <property type="component" value="Unassembled WGS sequence"/>
</dbReference>
<comment type="caution">
    <text evidence="1">The sequence shown here is derived from an EMBL/GenBank/DDBJ whole genome shotgun (WGS) entry which is preliminary data.</text>
</comment>
<proteinExistence type="predicted"/>
<reference evidence="1 2" key="1">
    <citation type="submission" date="2023-08" db="EMBL/GenBank/DDBJ databases">
        <title>Black Yeasts Isolated from many extreme environments.</title>
        <authorList>
            <person name="Coleine C."/>
            <person name="Stajich J.E."/>
            <person name="Selbmann L."/>
        </authorList>
    </citation>
    <scope>NUCLEOTIDE SEQUENCE [LARGE SCALE GENOMIC DNA]</scope>
    <source>
        <strain evidence="1 2">CCFEE 536</strain>
    </source>
</reference>
<feature type="non-terminal residue" evidence="1">
    <location>
        <position position="64"/>
    </location>
</feature>